<evidence type="ECO:0000313" key="2">
    <source>
        <dbReference type="Proteomes" id="UP001183202"/>
    </source>
</evidence>
<dbReference type="Proteomes" id="UP001183202">
    <property type="component" value="Unassembled WGS sequence"/>
</dbReference>
<gene>
    <name evidence="1" type="ORF">RM445_19735</name>
</gene>
<organism evidence="1 2">
    <name type="scientific">Pseudonocardia charpentierae</name>
    <dbReference type="NCBI Taxonomy" id="3075545"/>
    <lineage>
        <taxon>Bacteria</taxon>
        <taxon>Bacillati</taxon>
        <taxon>Actinomycetota</taxon>
        <taxon>Actinomycetes</taxon>
        <taxon>Pseudonocardiales</taxon>
        <taxon>Pseudonocardiaceae</taxon>
        <taxon>Pseudonocardia</taxon>
    </lineage>
</organism>
<keyword evidence="2" id="KW-1185">Reference proteome</keyword>
<dbReference type="EMBL" id="JAVREJ010000014">
    <property type="protein sequence ID" value="MDT0351759.1"/>
    <property type="molecule type" value="Genomic_DNA"/>
</dbReference>
<reference evidence="2" key="1">
    <citation type="submission" date="2023-07" db="EMBL/GenBank/DDBJ databases">
        <title>30 novel species of actinomycetes from the DSMZ collection.</title>
        <authorList>
            <person name="Nouioui I."/>
        </authorList>
    </citation>
    <scope>NUCLEOTIDE SEQUENCE [LARGE SCALE GENOMIC DNA]</scope>
    <source>
        <strain evidence="2">DSM 45834</strain>
    </source>
</reference>
<comment type="caution">
    <text evidence="1">The sequence shown here is derived from an EMBL/GenBank/DDBJ whole genome shotgun (WGS) entry which is preliminary data.</text>
</comment>
<evidence type="ECO:0000313" key="1">
    <source>
        <dbReference type="EMBL" id="MDT0351759.1"/>
    </source>
</evidence>
<evidence type="ECO:0008006" key="3">
    <source>
        <dbReference type="Google" id="ProtNLM"/>
    </source>
</evidence>
<accession>A0ABU2NGN8</accession>
<name>A0ABU2NGN8_9PSEU</name>
<sequence length="175" mass="18005">MRTAARSAGYGALVVAAFAAAWTAGAHIRSPFPEPPTAPAPVVATSTVVATPVPVTPAPDPPSRVAEVDGYQLRLDGDLAVGAPVQVFVTVSRNGAPVTDLQPLDDGFGRLVALRVGDLARAHVHPDATPRTPTERAGPGITFTADVPEGGTYRLFLDFRHAGAVHTATFTLPAG</sequence>
<protein>
    <recommendedName>
        <fullName evidence="3">Copper(I)-binding protein</fullName>
    </recommendedName>
</protein>
<dbReference type="RefSeq" id="WP_311558193.1">
    <property type="nucleotide sequence ID" value="NZ_JAVREJ010000014.1"/>
</dbReference>
<proteinExistence type="predicted"/>